<reference evidence="3" key="2">
    <citation type="submission" date="2021-04" db="EMBL/GenBank/DDBJ databases">
        <authorList>
            <person name="Gilroy R."/>
        </authorList>
    </citation>
    <scope>NUCLEOTIDE SEQUENCE</scope>
    <source>
        <strain evidence="3">ChiGjej4B4-18154</strain>
    </source>
</reference>
<name>A0A9D2J092_9FIRM</name>
<gene>
    <name evidence="3" type="ORF">H9813_11335</name>
</gene>
<comment type="caution">
    <text evidence="3">The sequence shown here is derived from an EMBL/GenBank/DDBJ whole genome shotgun (WGS) entry which is preliminary data.</text>
</comment>
<dbReference type="GO" id="GO:0016787">
    <property type="term" value="F:hydrolase activity"/>
    <property type="evidence" value="ECO:0007669"/>
    <property type="project" value="UniProtKB-KW"/>
</dbReference>
<keyword evidence="3" id="KW-0378">Hydrolase</keyword>
<reference evidence="3" key="1">
    <citation type="journal article" date="2021" name="PeerJ">
        <title>Extensive microbial diversity within the chicken gut microbiome revealed by metagenomics and culture.</title>
        <authorList>
            <person name="Gilroy R."/>
            <person name="Ravi A."/>
            <person name="Getino M."/>
            <person name="Pursley I."/>
            <person name="Horton D.L."/>
            <person name="Alikhan N.F."/>
            <person name="Baker D."/>
            <person name="Gharbi K."/>
            <person name="Hall N."/>
            <person name="Watson M."/>
            <person name="Adriaenssens E.M."/>
            <person name="Foster-Nyarko E."/>
            <person name="Jarju S."/>
            <person name="Secka A."/>
            <person name="Antonio M."/>
            <person name="Oren A."/>
            <person name="Chaudhuri R.R."/>
            <person name="La Ragione R."/>
            <person name="Hildebrand F."/>
            <person name="Pallen M.J."/>
        </authorList>
    </citation>
    <scope>NUCLEOTIDE SEQUENCE</scope>
    <source>
        <strain evidence="3">ChiGjej4B4-18154</strain>
    </source>
</reference>
<dbReference type="EMBL" id="DXBV01000117">
    <property type="protein sequence ID" value="HIZ31806.1"/>
    <property type="molecule type" value="Genomic_DNA"/>
</dbReference>
<feature type="domain" description="DUF4015" evidence="2">
    <location>
        <begin position="106"/>
        <end position="267"/>
    </location>
</feature>
<feature type="compositionally biased region" description="Low complexity" evidence="1">
    <location>
        <begin position="61"/>
        <end position="72"/>
    </location>
</feature>
<sequence>MARKNMGKVKRYRRSFYSGGQQLRRILTGVLALAVLFAAGWLIGPAVIDFGTSTWYSMKQGGESSGTSSGTSQPASESQTAPEPTPEPQPTAAPAVEPGQGSWAFVSISGLSSAEQAAATARNLASQGVGYAVVPCKDSQGYVYYQSSVATAQSSVSATTFDAAAVQALKDAGITPVAGICAFRDPLAPYVDRSMAVRYQDTDYFWLDAAADAGGKPWLNPYSDGAVGYITALIDEVRAMGFEQVWLTGVQFPTTAGRDKANYGDTAGVSMGQRLTQVLSGWQAGGDCWVEYPLSEVLAGSDSQLLGASCAELGVKNLAIRADDALTEEQQLQLDAAVTELKAGGVVNIALVQGDSLTLL</sequence>
<evidence type="ECO:0000313" key="3">
    <source>
        <dbReference type="EMBL" id="HIZ31806.1"/>
    </source>
</evidence>
<proteinExistence type="predicted"/>
<dbReference type="AlphaFoldDB" id="A0A9D2J092"/>
<accession>A0A9D2J092</accession>
<evidence type="ECO:0000259" key="2">
    <source>
        <dbReference type="Pfam" id="PF13200"/>
    </source>
</evidence>
<dbReference type="Pfam" id="PF13200">
    <property type="entry name" value="DUF4015"/>
    <property type="match status" value="1"/>
</dbReference>
<evidence type="ECO:0000313" key="4">
    <source>
        <dbReference type="Proteomes" id="UP000824035"/>
    </source>
</evidence>
<evidence type="ECO:0000256" key="1">
    <source>
        <dbReference type="SAM" id="MobiDB-lite"/>
    </source>
</evidence>
<protein>
    <submittedName>
        <fullName evidence="3">Glycoside hydrolase</fullName>
    </submittedName>
</protein>
<organism evidence="3 4">
    <name type="scientific">Candidatus Allofournierella merdipullorum</name>
    <dbReference type="NCBI Taxonomy" id="2838595"/>
    <lineage>
        <taxon>Bacteria</taxon>
        <taxon>Bacillati</taxon>
        <taxon>Bacillota</taxon>
        <taxon>Clostridia</taxon>
        <taxon>Eubacteriales</taxon>
        <taxon>Oscillospiraceae</taxon>
        <taxon>Allofournierella</taxon>
    </lineage>
</organism>
<dbReference type="Proteomes" id="UP000824035">
    <property type="component" value="Unassembled WGS sequence"/>
</dbReference>
<feature type="region of interest" description="Disordered" evidence="1">
    <location>
        <begin position="60"/>
        <end position="96"/>
    </location>
</feature>
<dbReference type="InterPro" id="IPR025275">
    <property type="entry name" value="DUF4015"/>
</dbReference>